<accession>A0A1L7WBD3</accession>
<comment type="caution">
    <text evidence="2">The sequence shown here is derived from an EMBL/GenBank/DDBJ whole genome shotgun (WGS) entry which is preliminary data.</text>
</comment>
<proteinExistence type="predicted"/>
<protein>
    <submittedName>
        <fullName evidence="2">Uncharacterized protein</fullName>
    </submittedName>
</protein>
<organism evidence="2 3">
    <name type="scientific">Fusarium proliferatum (strain ET1)</name>
    <name type="common">Orchid endophyte fungus</name>
    <dbReference type="NCBI Taxonomy" id="1227346"/>
    <lineage>
        <taxon>Eukaryota</taxon>
        <taxon>Fungi</taxon>
        <taxon>Dikarya</taxon>
        <taxon>Ascomycota</taxon>
        <taxon>Pezizomycotina</taxon>
        <taxon>Sordariomycetes</taxon>
        <taxon>Hypocreomycetidae</taxon>
        <taxon>Hypocreales</taxon>
        <taxon>Nectriaceae</taxon>
        <taxon>Fusarium</taxon>
        <taxon>Fusarium fujikuroi species complex</taxon>
    </lineage>
</organism>
<dbReference type="Proteomes" id="UP000183971">
    <property type="component" value="Unassembled WGS sequence"/>
</dbReference>
<feature type="region of interest" description="Disordered" evidence="1">
    <location>
        <begin position="1"/>
        <end position="22"/>
    </location>
</feature>
<keyword evidence="3" id="KW-1185">Reference proteome</keyword>
<sequence>MSLPTHYDTSPPSPEWSTVSPQHGQQIRSQFRQLSHHQTSATIDNLVEDAADLGHILLSLASIYQIFFPQKQIFSMIEESKEQPLSKFILGKLYELRSKLHLKNDFDEDAAS</sequence>
<evidence type="ECO:0000313" key="2">
    <source>
        <dbReference type="EMBL" id="CZR49921.1"/>
    </source>
</evidence>
<name>A0A1L7WBD3_FUSPR</name>
<dbReference type="VEuPathDB" id="FungiDB:FPRO_16126"/>
<dbReference type="AlphaFoldDB" id="A0A1L7WBD3"/>
<dbReference type="RefSeq" id="XP_031090415.1">
    <property type="nucleotide sequence ID" value="XM_031225235.1"/>
</dbReference>
<evidence type="ECO:0000256" key="1">
    <source>
        <dbReference type="SAM" id="MobiDB-lite"/>
    </source>
</evidence>
<reference evidence="3" key="1">
    <citation type="journal article" date="2016" name="Genome Biol. Evol.">
        <title>Comparative 'omics' of the Fusarium fujikuroi species complex highlights differences in genetic potential and metabolite synthesis.</title>
        <authorList>
            <person name="Niehaus E.-M."/>
            <person name="Muensterkoetter M."/>
            <person name="Proctor R.H."/>
            <person name="Brown D.W."/>
            <person name="Sharon A."/>
            <person name="Idan Y."/>
            <person name="Oren-Young L."/>
            <person name="Sieber C.M."/>
            <person name="Novak O."/>
            <person name="Pencik A."/>
            <person name="Tarkowska D."/>
            <person name="Hromadova K."/>
            <person name="Freeman S."/>
            <person name="Maymon M."/>
            <person name="Elazar M."/>
            <person name="Youssef S.A."/>
            <person name="El-Shabrawy E.S.M."/>
            <person name="Shalaby A.B.A."/>
            <person name="Houterman P."/>
            <person name="Brock N.L."/>
            <person name="Burkhardt I."/>
            <person name="Tsavkelova E.A."/>
            <person name="Dickschat J.S."/>
            <person name="Galuszka P."/>
            <person name="Gueldener U."/>
            <person name="Tudzynski B."/>
        </authorList>
    </citation>
    <scope>NUCLEOTIDE SEQUENCE [LARGE SCALE GENOMIC DNA]</scope>
    <source>
        <strain evidence="3">ET1</strain>
    </source>
</reference>
<dbReference type="EMBL" id="FJOF01000021">
    <property type="protein sequence ID" value="CZR49921.1"/>
    <property type="molecule type" value="Genomic_DNA"/>
</dbReference>
<gene>
    <name evidence="2" type="ORF">FPRO_16126</name>
</gene>
<evidence type="ECO:0000313" key="3">
    <source>
        <dbReference type="Proteomes" id="UP000183971"/>
    </source>
</evidence>
<dbReference type="GeneID" id="42060981"/>
<feature type="compositionally biased region" description="Polar residues" evidence="1">
    <location>
        <begin position="7"/>
        <end position="22"/>
    </location>
</feature>